<keyword evidence="2" id="KW-1185">Reference proteome</keyword>
<evidence type="ECO:0000313" key="1">
    <source>
        <dbReference type="EMBL" id="MET3611732.1"/>
    </source>
</evidence>
<evidence type="ECO:0000313" key="2">
    <source>
        <dbReference type="Proteomes" id="UP001549047"/>
    </source>
</evidence>
<dbReference type="EMBL" id="JBEPMB010000001">
    <property type="protein sequence ID" value="MET3611732.1"/>
    <property type="molecule type" value="Genomic_DNA"/>
</dbReference>
<proteinExistence type="predicted"/>
<dbReference type="Proteomes" id="UP001549047">
    <property type="component" value="Unassembled WGS sequence"/>
</dbReference>
<comment type="caution">
    <text evidence="1">The sequence shown here is derived from an EMBL/GenBank/DDBJ whole genome shotgun (WGS) entry which is preliminary data.</text>
</comment>
<sequence length="128" mass="13852">MTFDILEEAPFRFDLGDDASDARPKMAGVVFSFSQAGKGEWLAWISSSDEMNLSTPRHAVEGGNIVPNRSVIQGRVSHPRHEGGRWENFPLNVADSTISGFCDMEADLQSSNASAEGKSVKPIISLGI</sequence>
<protein>
    <submittedName>
        <fullName evidence="1">Uncharacterized protein</fullName>
    </submittedName>
</protein>
<gene>
    <name evidence="1" type="ORF">ABID16_000037</name>
</gene>
<organism evidence="1 2">
    <name type="scientific">Rhizobium aquaticum</name>
    <dbReference type="NCBI Taxonomy" id="1549636"/>
    <lineage>
        <taxon>Bacteria</taxon>
        <taxon>Pseudomonadati</taxon>
        <taxon>Pseudomonadota</taxon>
        <taxon>Alphaproteobacteria</taxon>
        <taxon>Hyphomicrobiales</taxon>
        <taxon>Rhizobiaceae</taxon>
        <taxon>Rhizobium/Agrobacterium group</taxon>
        <taxon>Rhizobium</taxon>
    </lineage>
</organism>
<reference evidence="1 2" key="1">
    <citation type="submission" date="2024-06" db="EMBL/GenBank/DDBJ databases">
        <title>Genomic Encyclopedia of Type Strains, Phase IV (KMG-IV): sequencing the most valuable type-strain genomes for metagenomic binning, comparative biology and taxonomic classification.</title>
        <authorList>
            <person name="Goeker M."/>
        </authorList>
    </citation>
    <scope>NUCLEOTIDE SEQUENCE [LARGE SCALE GENOMIC DNA]</scope>
    <source>
        <strain evidence="1 2">DSM 29780</strain>
    </source>
</reference>
<accession>A0ABV2ITB4</accession>
<name>A0ABV2ITB4_9HYPH</name>